<comment type="caution">
    <text evidence="3">The sequence shown here is derived from an EMBL/GenBank/DDBJ whole genome shotgun (WGS) entry which is preliminary data.</text>
</comment>
<dbReference type="InterPro" id="IPR003018">
    <property type="entry name" value="GAF"/>
</dbReference>
<dbReference type="SUPFAM" id="SSF55073">
    <property type="entry name" value="Nucleotide cyclase"/>
    <property type="match status" value="1"/>
</dbReference>
<feature type="domain" description="GGDEF" evidence="2">
    <location>
        <begin position="212"/>
        <end position="341"/>
    </location>
</feature>
<dbReference type="CDD" id="cd01949">
    <property type="entry name" value="GGDEF"/>
    <property type="match status" value="1"/>
</dbReference>
<evidence type="ECO:0000256" key="1">
    <source>
        <dbReference type="ARBA" id="ARBA00012528"/>
    </source>
</evidence>
<dbReference type="Pfam" id="PF01590">
    <property type="entry name" value="GAF"/>
    <property type="match status" value="1"/>
</dbReference>
<dbReference type="InterPro" id="IPR029787">
    <property type="entry name" value="Nucleotide_cyclase"/>
</dbReference>
<dbReference type="GO" id="GO:0043709">
    <property type="term" value="P:cell adhesion involved in single-species biofilm formation"/>
    <property type="evidence" value="ECO:0007669"/>
    <property type="project" value="TreeGrafter"/>
</dbReference>
<dbReference type="EMBL" id="VDFV01000002">
    <property type="protein sequence ID" value="TNC74239.1"/>
    <property type="molecule type" value="Genomic_DNA"/>
</dbReference>
<dbReference type="GO" id="GO:0052621">
    <property type="term" value="F:diguanylate cyclase activity"/>
    <property type="evidence" value="ECO:0007669"/>
    <property type="project" value="UniProtKB-EC"/>
</dbReference>
<dbReference type="GO" id="GO:0005886">
    <property type="term" value="C:plasma membrane"/>
    <property type="evidence" value="ECO:0007669"/>
    <property type="project" value="TreeGrafter"/>
</dbReference>
<accession>A0A5C4NPD6</accession>
<proteinExistence type="predicted"/>
<dbReference type="EC" id="2.7.7.65" evidence="1"/>
<dbReference type="PANTHER" id="PTHR45138">
    <property type="entry name" value="REGULATORY COMPONENTS OF SENSORY TRANSDUCTION SYSTEM"/>
    <property type="match status" value="1"/>
</dbReference>
<dbReference type="Pfam" id="PF00990">
    <property type="entry name" value="GGDEF"/>
    <property type="match status" value="1"/>
</dbReference>
<dbReference type="NCBIfam" id="TIGR00254">
    <property type="entry name" value="GGDEF"/>
    <property type="match status" value="1"/>
</dbReference>
<dbReference type="InterPro" id="IPR050469">
    <property type="entry name" value="Diguanylate_Cyclase"/>
</dbReference>
<dbReference type="Gene3D" id="3.30.70.270">
    <property type="match status" value="1"/>
</dbReference>
<dbReference type="SUPFAM" id="SSF55781">
    <property type="entry name" value="GAF domain-like"/>
    <property type="match status" value="1"/>
</dbReference>
<dbReference type="PANTHER" id="PTHR45138:SF24">
    <property type="entry name" value="DIGUANYLATE CYCLASE DGCC-RELATED"/>
    <property type="match status" value="1"/>
</dbReference>
<organism evidence="3 4">
    <name type="scientific">Rubellimicrobium roseum</name>
    <dbReference type="NCBI Taxonomy" id="687525"/>
    <lineage>
        <taxon>Bacteria</taxon>
        <taxon>Pseudomonadati</taxon>
        <taxon>Pseudomonadota</taxon>
        <taxon>Alphaproteobacteria</taxon>
        <taxon>Rhodobacterales</taxon>
        <taxon>Roseobacteraceae</taxon>
        <taxon>Rubellimicrobium</taxon>
    </lineage>
</organism>
<dbReference type="InterPro" id="IPR043128">
    <property type="entry name" value="Rev_trsase/Diguanyl_cyclase"/>
</dbReference>
<dbReference type="FunFam" id="3.30.70.270:FF:000001">
    <property type="entry name" value="Diguanylate cyclase domain protein"/>
    <property type="match status" value="1"/>
</dbReference>
<keyword evidence="4" id="KW-1185">Reference proteome</keyword>
<sequence length="347" mass="37966">MIDPEPARSNLARFRSPMPFLSTLKLTDEPGRLTALRRYGVLDTDPEADFEDVVDLAKAVFQVSCVAISFIDDRRQWLGASRGLGVTEIPRSMSLCHHTIQQPGTLAVDDLTRDPRFASNPFVLGEPGLRCYLATPLRSPDGYNLGTLCAMDGAARQFGPSDIAMMERLARLVMSHLELRTLARRDGLTGAMTRRSFEAELQRATQGDRGHRRMALILLDIDHFKSVNDRFGHLAGDDVLREVARTLQERLGPGDALGRLGGEEFALLLRRAEPDRARSVAEEILGAVRDLDLPVGQVTASCGVAVWPPGRATHRDWIGAADTALYGAKASGRDRLCLAGPTDLLGC</sequence>
<dbReference type="Proteomes" id="UP000305709">
    <property type="component" value="Unassembled WGS sequence"/>
</dbReference>
<protein>
    <recommendedName>
        <fullName evidence="1">diguanylate cyclase</fullName>
        <ecNumber evidence="1">2.7.7.65</ecNumber>
    </recommendedName>
</protein>
<dbReference type="AlphaFoldDB" id="A0A5C4NPD6"/>
<evidence type="ECO:0000259" key="2">
    <source>
        <dbReference type="PROSITE" id="PS50887"/>
    </source>
</evidence>
<dbReference type="PROSITE" id="PS50887">
    <property type="entry name" value="GGDEF"/>
    <property type="match status" value="1"/>
</dbReference>
<reference evidence="3 4" key="1">
    <citation type="submission" date="2019-06" db="EMBL/GenBank/DDBJ databases">
        <authorList>
            <person name="Jiang L."/>
        </authorList>
    </citation>
    <scope>NUCLEOTIDE SEQUENCE [LARGE SCALE GENOMIC DNA]</scope>
    <source>
        <strain evidence="3 4">YIM 48858</strain>
    </source>
</reference>
<evidence type="ECO:0000313" key="4">
    <source>
        <dbReference type="Proteomes" id="UP000305709"/>
    </source>
</evidence>
<dbReference type="InterPro" id="IPR029016">
    <property type="entry name" value="GAF-like_dom_sf"/>
</dbReference>
<dbReference type="GO" id="GO:1902201">
    <property type="term" value="P:negative regulation of bacterial-type flagellum-dependent cell motility"/>
    <property type="evidence" value="ECO:0007669"/>
    <property type="project" value="TreeGrafter"/>
</dbReference>
<dbReference type="SMART" id="SM00065">
    <property type="entry name" value="GAF"/>
    <property type="match status" value="1"/>
</dbReference>
<evidence type="ECO:0000313" key="3">
    <source>
        <dbReference type="EMBL" id="TNC74239.1"/>
    </source>
</evidence>
<name>A0A5C4NPD6_9RHOB</name>
<dbReference type="InterPro" id="IPR000160">
    <property type="entry name" value="GGDEF_dom"/>
</dbReference>
<dbReference type="Gene3D" id="3.30.450.40">
    <property type="match status" value="1"/>
</dbReference>
<dbReference type="SMART" id="SM00267">
    <property type="entry name" value="GGDEF"/>
    <property type="match status" value="1"/>
</dbReference>
<gene>
    <name evidence="3" type="ORF">FHG71_03370</name>
</gene>
<dbReference type="OrthoDB" id="9812260at2"/>